<feature type="signal peptide" evidence="1">
    <location>
        <begin position="1"/>
        <end position="26"/>
    </location>
</feature>
<accession>A0A1G6LGX6</accession>
<keyword evidence="1" id="KW-0732">Signal</keyword>
<evidence type="ECO:0000259" key="2">
    <source>
        <dbReference type="Pfam" id="PF07978"/>
    </source>
</evidence>
<organism evidence="3 4">
    <name type="scientific">Niabella drilacis (strain DSM 25811 / CCM 8410 / CCUG 62505 / LMG 26954 / E90)</name>
    <dbReference type="NCBI Taxonomy" id="1285928"/>
    <lineage>
        <taxon>Bacteria</taxon>
        <taxon>Pseudomonadati</taxon>
        <taxon>Bacteroidota</taxon>
        <taxon>Chitinophagia</taxon>
        <taxon>Chitinophagales</taxon>
        <taxon>Chitinophagaceae</taxon>
        <taxon>Niabella</taxon>
    </lineage>
</organism>
<name>A0A1G6LGX6_NIADE</name>
<gene>
    <name evidence="3" type="ORF">SAMN04487894_102326</name>
</gene>
<evidence type="ECO:0000256" key="1">
    <source>
        <dbReference type="SAM" id="SignalP"/>
    </source>
</evidence>
<dbReference type="STRING" id="1285928.SAMN04487894_102326"/>
<sequence>MKRRKFLHSSLAATAGIATMSTTASAGERPAAQKEIYEWREYEMRFGVDKGQLEQYFKTALIPALNKYGVKTVGVFKEWKETEPAKLYLLVPYASIDSYLLVNTKLKADADYMKNSAAYNSIPADKPVYSRFTASLMTAFDGWPVIAVPPGAPRIFELRTYEGYSEDAVKRKVKMFHDGEFDIFMRAKLNPVFFGEVIAGDKLPRITYMLTCNNMEERDKGWGTFVADQEWKRLIGDAQYANTISKISNAFLVPTAYSQV</sequence>
<evidence type="ECO:0000313" key="3">
    <source>
        <dbReference type="EMBL" id="SDC41816.1"/>
    </source>
</evidence>
<protein>
    <submittedName>
        <fullName evidence="3">NIPSNAP protein</fullName>
    </submittedName>
</protein>
<proteinExistence type="predicted"/>
<reference evidence="4" key="1">
    <citation type="submission" date="2016-10" db="EMBL/GenBank/DDBJ databases">
        <authorList>
            <person name="Varghese N."/>
            <person name="Submissions S."/>
        </authorList>
    </citation>
    <scope>NUCLEOTIDE SEQUENCE [LARGE SCALE GENOMIC DNA]</scope>
    <source>
        <strain evidence="4">DSM 25811 / CCM 8410 / LMG 26954 / E90</strain>
    </source>
</reference>
<dbReference type="InterPro" id="IPR012577">
    <property type="entry name" value="NIPSNAP"/>
</dbReference>
<dbReference type="Proteomes" id="UP000198757">
    <property type="component" value="Unassembled WGS sequence"/>
</dbReference>
<dbReference type="AlphaFoldDB" id="A0A1G6LGX6"/>
<feature type="chain" id="PRO_5011746573" evidence="1">
    <location>
        <begin position="27"/>
        <end position="260"/>
    </location>
</feature>
<feature type="domain" description="NIPSNAP" evidence="2">
    <location>
        <begin position="156"/>
        <end position="259"/>
    </location>
</feature>
<keyword evidence="4" id="KW-1185">Reference proteome</keyword>
<dbReference type="RefSeq" id="WP_090388941.1">
    <property type="nucleotide sequence ID" value="NZ_FMZO01000002.1"/>
</dbReference>
<dbReference type="EMBL" id="FMZO01000002">
    <property type="protein sequence ID" value="SDC41816.1"/>
    <property type="molecule type" value="Genomic_DNA"/>
</dbReference>
<dbReference type="OrthoDB" id="192769at2"/>
<dbReference type="Gene3D" id="3.30.70.100">
    <property type="match status" value="2"/>
</dbReference>
<dbReference type="Pfam" id="PF07978">
    <property type="entry name" value="NIPSNAP"/>
    <property type="match status" value="1"/>
</dbReference>
<evidence type="ECO:0000313" key="4">
    <source>
        <dbReference type="Proteomes" id="UP000198757"/>
    </source>
</evidence>
<dbReference type="SUPFAM" id="SSF54909">
    <property type="entry name" value="Dimeric alpha+beta barrel"/>
    <property type="match status" value="2"/>
</dbReference>
<dbReference type="InterPro" id="IPR011008">
    <property type="entry name" value="Dimeric_a/b-barrel"/>
</dbReference>